<evidence type="ECO:0000313" key="4">
    <source>
        <dbReference type="Proteomes" id="UP000619293"/>
    </source>
</evidence>
<dbReference type="Pfam" id="PF04167">
    <property type="entry name" value="DUF402"/>
    <property type="match status" value="1"/>
</dbReference>
<comment type="caution">
    <text evidence="3">The sequence shown here is derived from an EMBL/GenBank/DDBJ whole genome shotgun (WGS) entry which is preliminary data.</text>
</comment>
<dbReference type="Proteomes" id="UP000619293">
    <property type="component" value="Unassembled WGS sequence"/>
</dbReference>
<dbReference type="AlphaFoldDB" id="A0A8J3K8T9"/>
<evidence type="ECO:0000313" key="3">
    <source>
        <dbReference type="EMBL" id="GIF91564.1"/>
    </source>
</evidence>
<dbReference type="SUPFAM" id="SSF159234">
    <property type="entry name" value="FomD-like"/>
    <property type="match status" value="1"/>
</dbReference>
<dbReference type="Gene3D" id="2.40.380.10">
    <property type="entry name" value="FomD-like"/>
    <property type="match status" value="1"/>
</dbReference>
<gene>
    <name evidence="3" type="ORF">Cch02nite_50080</name>
</gene>
<dbReference type="PANTHER" id="PTHR39159">
    <property type="match status" value="1"/>
</dbReference>
<dbReference type="GO" id="GO:0016787">
    <property type="term" value="F:hydrolase activity"/>
    <property type="evidence" value="ECO:0007669"/>
    <property type="project" value="UniProtKB-KW"/>
</dbReference>
<accession>A0A8J3K8T9</accession>
<dbReference type="InterPro" id="IPR050212">
    <property type="entry name" value="Ntdp-like"/>
</dbReference>
<protein>
    <recommendedName>
        <fullName evidence="2">DUF402 domain-containing protein</fullName>
    </recommendedName>
</protein>
<reference evidence="3 4" key="1">
    <citation type="submission" date="2021-01" db="EMBL/GenBank/DDBJ databases">
        <title>Whole genome shotgun sequence of Catellatospora chokoriensis NBRC 107358.</title>
        <authorList>
            <person name="Komaki H."/>
            <person name="Tamura T."/>
        </authorList>
    </citation>
    <scope>NUCLEOTIDE SEQUENCE [LARGE SCALE GENOMIC DNA]</scope>
    <source>
        <strain evidence="3 4">NBRC 107358</strain>
    </source>
</reference>
<dbReference type="InterPro" id="IPR035930">
    <property type="entry name" value="FomD-like_sf"/>
</dbReference>
<dbReference type="PANTHER" id="PTHR39159:SF1">
    <property type="entry name" value="UPF0374 PROTEIN YGAC"/>
    <property type="match status" value="1"/>
</dbReference>
<dbReference type="EMBL" id="BONG01000034">
    <property type="protein sequence ID" value="GIF91564.1"/>
    <property type="molecule type" value="Genomic_DNA"/>
</dbReference>
<keyword evidence="1" id="KW-0378">Hydrolase</keyword>
<name>A0A8J3K8T9_9ACTN</name>
<keyword evidence="4" id="KW-1185">Reference proteome</keyword>
<evidence type="ECO:0000256" key="1">
    <source>
        <dbReference type="ARBA" id="ARBA00022801"/>
    </source>
</evidence>
<organism evidence="3 4">
    <name type="scientific">Catellatospora chokoriensis</name>
    <dbReference type="NCBI Taxonomy" id="310353"/>
    <lineage>
        <taxon>Bacteria</taxon>
        <taxon>Bacillati</taxon>
        <taxon>Actinomycetota</taxon>
        <taxon>Actinomycetes</taxon>
        <taxon>Micromonosporales</taxon>
        <taxon>Micromonosporaceae</taxon>
        <taxon>Catellatospora</taxon>
    </lineage>
</organism>
<proteinExistence type="predicted"/>
<sequence>MIYERGQTIVRRHLHPDGRVGSVLCGRVVSDDEHGLALWIETGSQTMRRLDSAGRPTRELSLLTSLRMTTMLSLGTWQPFRTLMLMPPGAAHSIWWGWRPDGGFEGWYVNLERPITRWAGGVDVHDQELDLLVYPDGRWSWKDEDAFAECTGDPAFWDEVEAAGVRVEGERLLALARAGAAPFDGRWVDFEPDPAWRPTPMPHWWDLPADATCWGPEYFQPGECA</sequence>
<feature type="domain" description="DUF402" evidence="2">
    <location>
        <begin position="77"/>
        <end position="179"/>
    </location>
</feature>
<dbReference type="RefSeq" id="WP_191840310.1">
    <property type="nucleotide sequence ID" value="NZ_BAAALB010000022.1"/>
</dbReference>
<dbReference type="InterPro" id="IPR007295">
    <property type="entry name" value="DUF402"/>
</dbReference>
<evidence type="ECO:0000259" key="2">
    <source>
        <dbReference type="Pfam" id="PF04167"/>
    </source>
</evidence>